<comment type="similarity">
    <text evidence="6">Belongs to the LPG synthase family.</text>
</comment>
<evidence type="ECO:0000256" key="5">
    <source>
        <dbReference type="ARBA" id="ARBA00023136"/>
    </source>
</evidence>
<keyword evidence="6" id="KW-0808">Transferase</keyword>
<proteinExistence type="inferred from homology"/>
<keyword evidence="2" id="KW-1003">Cell membrane</keyword>
<dbReference type="EC" id="2.3.2.3" evidence="6"/>
<feature type="transmembrane region" description="Helical" evidence="6">
    <location>
        <begin position="6"/>
        <end position="23"/>
    </location>
</feature>
<name>A0A9D1X3D1_9FIRM</name>
<evidence type="ECO:0000256" key="6">
    <source>
        <dbReference type="RuleBase" id="RU363042"/>
    </source>
</evidence>
<keyword evidence="4 6" id="KW-1133">Transmembrane helix</keyword>
<protein>
    <recommendedName>
        <fullName evidence="6">Phosphatidylglycerol lysyltransferase</fullName>
        <ecNumber evidence="6">2.3.2.3</ecNumber>
    </recommendedName>
    <alternativeName>
        <fullName evidence="6">Lysylphosphatidylglycerol synthase</fullName>
    </alternativeName>
</protein>
<dbReference type="Pfam" id="PF03706">
    <property type="entry name" value="LPG_synthase_TM"/>
    <property type="match status" value="1"/>
</dbReference>
<reference evidence="7" key="1">
    <citation type="journal article" date="2021" name="PeerJ">
        <title>Extensive microbial diversity within the chicken gut microbiome revealed by metagenomics and culture.</title>
        <authorList>
            <person name="Gilroy R."/>
            <person name="Ravi A."/>
            <person name="Getino M."/>
            <person name="Pursley I."/>
            <person name="Horton D.L."/>
            <person name="Alikhan N.F."/>
            <person name="Baker D."/>
            <person name="Gharbi K."/>
            <person name="Hall N."/>
            <person name="Watson M."/>
            <person name="Adriaenssens E.M."/>
            <person name="Foster-Nyarko E."/>
            <person name="Jarju S."/>
            <person name="Secka A."/>
            <person name="Antonio M."/>
            <person name="Oren A."/>
            <person name="Chaudhuri R.R."/>
            <person name="La Ragione R."/>
            <person name="Hildebrand F."/>
            <person name="Pallen M.J."/>
        </authorList>
    </citation>
    <scope>NUCLEOTIDE SEQUENCE</scope>
    <source>
        <strain evidence="7">ChiSxjej3B15-1167</strain>
    </source>
</reference>
<evidence type="ECO:0000313" key="7">
    <source>
        <dbReference type="EMBL" id="HIX71805.1"/>
    </source>
</evidence>
<feature type="transmembrane region" description="Helical" evidence="6">
    <location>
        <begin position="297"/>
        <end position="320"/>
    </location>
</feature>
<comment type="caution">
    <text evidence="7">The sequence shown here is derived from an EMBL/GenBank/DDBJ whole genome shotgun (WGS) entry which is preliminary data.</text>
</comment>
<comment type="function">
    <text evidence="6">Catalyzes the transfer of a lysyl group from L-lysyl-tRNA(Lys) to membrane-bound phosphatidylglycerol (PG), which produces lysylphosphatidylglycerol (LPG), a major component of the bacterial membrane with a positive net charge. LPG synthesis contributes to bacterial virulence as it is involved in the resistance mechanism against cationic antimicrobial peptides (CAMP) produces by the host's immune system (defensins, cathelicidins) and by the competing microorganisms.</text>
</comment>
<dbReference type="AlphaFoldDB" id="A0A9D1X3D1"/>
<feature type="transmembrane region" description="Helical" evidence="6">
    <location>
        <begin position="43"/>
        <end position="64"/>
    </location>
</feature>
<evidence type="ECO:0000256" key="3">
    <source>
        <dbReference type="ARBA" id="ARBA00022692"/>
    </source>
</evidence>
<dbReference type="GO" id="GO:0006629">
    <property type="term" value="P:lipid metabolic process"/>
    <property type="evidence" value="ECO:0007669"/>
    <property type="project" value="UniProtKB-KW"/>
</dbReference>
<dbReference type="PANTHER" id="PTHR37693:SF1">
    <property type="entry name" value="INTEGRAL MEMBRANE PROTEIN"/>
    <property type="match status" value="1"/>
</dbReference>
<organism evidence="7 8">
    <name type="scientific">Candidatus Anaerobutyricum stercoripullorum</name>
    <dbReference type="NCBI Taxonomy" id="2838456"/>
    <lineage>
        <taxon>Bacteria</taxon>
        <taxon>Bacillati</taxon>
        <taxon>Bacillota</taxon>
        <taxon>Clostridia</taxon>
        <taxon>Lachnospirales</taxon>
        <taxon>Lachnospiraceae</taxon>
        <taxon>Anaerobutyricum</taxon>
    </lineage>
</organism>
<comment type="catalytic activity">
    <reaction evidence="6">
        <text>L-lysyl-tRNA(Lys) + a 1,2-diacyl-sn-glycero-3-phospho-(1'-sn-glycerol) = a 1,2-diacyl-sn-glycero-3-phospho-1'-(3'-O-L-lysyl)-sn-glycerol + tRNA(Lys)</text>
        <dbReference type="Rhea" id="RHEA:10668"/>
        <dbReference type="Rhea" id="RHEA-COMP:9696"/>
        <dbReference type="Rhea" id="RHEA-COMP:9697"/>
        <dbReference type="ChEBI" id="CHEBI:64716"/>
        <dbReference type="ChEBI" id="CHEBI:75792"/>
        <dbReference type="ChEBI" id="CHEBI:78442"/>
        <dbReference type="ChEBI" id="CHEBI:78529"/>
        <dbReference type="EC" id="2.3.2.3"/>
    </reaction>
</comment>
<dbReference type="InterPro" id="IPR022791">
    <property type="entry name" value="L-PG_synthase/AglD"/>
</dbReference>
<feature type="transmembrane region" description="Helical" evidence="6">
    <location>
        <begin position="70"/>
        <end position="89"/>
    </location>
</feature>
<evidence type="ECO:0000256" key="1">
    <source>
        <dbReference type="ARBA" id="ARBA00004651"/>
    </source>
</evidence>
<feature type="transmembrane region" description="Helical" evidence="6">
    <location>
        <begin position="223"/>
        <end position="245"/>
    </location>
</feature>
<keyword evidence="5 6" id="KW-0472">Membrane</keyword>
<feature type="transmembrane region" description="Helical" evidence="6">
    <location>
        <begin position="251"/>
        <end position="270"/>
    </location>
</feature>
<dbReference type="GO" id="GO:0005886">
    <property type="term" value="C:plasma membrane"/>
    <property type="evidence" value="ECO:0007669"/>
    <property type="project" value="UniProtKB-SubCell"/>
</dbReference>
<keyword evidence="6" id="KW-0443">Lipid metabolism</keyword>
<evidence type="ECO:0000256" key="2">
    <source>
        <dbReference type="ARBA" id="ARBA00022475"/>
    </source>
</evidence>
<dbReference type="PANTHER" id="PTHR37693">
    <property type="entry name" value="PHOSPHATIDYLGLYCEROL LYSYLTRANSFERASE"/>
    <property type="match status" value="1"/>
</dbReference>
<comment type="subcellular location">
    <subcellularLocation>
        <location evidence="1 6">Cell membrane</location>
        <topology evidence="1 6">Multi-pass membrane protein</topology>
    </subcellularLocation>
</comment>
<feature type="transmembrane region" description="Helical" evidence="6">
    <location>
        <begin position="126"/>
        <end position="147"/>
    </location>
</feature>
<reference evidence="7" key="2">
    <citation type="submission" date="2021-04" db="EMBL/GenBank/DDBJ databases">
        <authorList>
            <person name="Gilroy R."/>
        </authorList>
    </citation>
    <scope>NUCLEOTIDE SEQUENCE</scope>
    <source>
        <strain evidence="7">ChiSxjej3B15-1167</strain>
    </source>
</reference>
<accession>A0A9D1X3D1</accession>
<sequence length="341" mass="38206">MRKRKWWKFIIVLLIVALLYIFFRDSFAEGLREMLRVPVRKVVLLLALSMGYFLAEGGVIAALARSYTDAVSFGSGVACALYCSFFRLITFGSGSGIAEVYYLNRKGMKGAEATGMSLVQYLIQKITLCLMGAVSFFFCFTYVRQYIGAYEGYIALAVFVTMLIGAGILLITVWRRGKEQLFGFLHKITAKRVRWDERIRKLEAQADILQEGAGRLYHRKCSLIAALALNLLKYFCWFLTPFVLYGDGERLTLGVSLVLMALATMLAGVIPTPSGYGSLDAMILLLFHPILGEGKLVSLVILYRVVVSLFPFLTGALVAARPLSKEMEQPKEEQSEEEELR</sequence>
<evidence type="ECO:0000256" key="4">
    <source>
        <dbReference type="ARBA" id="ARBA00022989"/>
    </source>
</evidence>
<dbReference type="GO" id="GO:0046677">
    <property type="term" value="P:response to antibiotic"/>
    <property type="evidence" value="ECO:0007669"/>
    <property type="project" value="UniProtKB-KW"/>
</dbReference>
<keyword evidence="6" id="KW-0046">Antibiotic resistance</keyword>
<dbReference type="EMBL" id="DXEQ01000061">
    <property type="protein sequence ID" value="HIX71805.1"/>
    <property type="molecule type" value="Genomic_DNA"/>
</dbReference>
<evidence type="ECO:0000313" key="8">
    <source>
        <dbReference type="Proteomes" id="UP000886805"/>
    </source>
</evidence>
<gene>
    <name evidence="6" type="primary">mprF</name>
    <name evidence="7" type="ORF">H9849_02160</name>
</gene>
<feature type="transmembrane region" description="Helical" evidence="6">
    <location>
        <begin position="153"/>
        <end position="174"/>
    </location>
</feature>
<dbReference type="GO" id="GO:0050071">
    <property type="term" value="F:phosphatidylglycerol lysyltransferase activity"/>
    <property type="evidence" value="ECO:0007669"/>
    <property type="project" value="UniProtKB-EC"/>
</dbReference>
<dbReference type="Proteomes" id="UP000886805">
    <property type="component" value="Unassembled WGS sequence"/>
</dbReference>
<keyword evidence="3 6" id="KW-0812">Transmembrane</keyword>